<evidence type="ECO:0000256" key="1">
    <source>
        <dbReference type="ARBA" id="ARBA00022729"/>
    </source>
</evidence>
<accession>A0ABR3ZLP2</accession>
<evidence type="ECO:0000256" key="2">
    <source>
        <dbReference type="ARBA" id="ARBA00023239"/>
    </source>
</evidence>
<sequence>MPIINAASAVLFTLFTLFIPSFVSAVTHPGLLHSNEDFERIKGYISSGVEPQLSGWKRLEKRANKDYQPAAAETVCRGASWCNPQNYPLLFRDAHSAYVNSVYWKLTGDAAFGNAAARTLDAWASELKVITGSSDKFLVAGLQGYQMANAAEVLRDYSGWKGLEATITMMQDVFLPMNEDFLRNHNGKSVEHYWANWGLANLCSMHAIGVLTDNDTAIQMAYDTFKQGPGMEALPNAIWEIHTEEGSGKDLGQGQESGRDQGHSILNFALLGTLAQQAWNQGEDLFGLMNNRILAGSEYVSKYNVGEDVPYTPYRDATVVGADGRGGNRPIAELLISHYEGIKGLNASWTQKYREQVLAAGGGAEGGGGDYGPNSGGYDQLGFGTILYRRS</sequence>
<dbReference type="Gene3D" id="1.50.10.100">
    <property type="entry name" value="Chondroitin AC/alginate lyase"/>
    <property type="match status" value="1"/>
</dbReference>
<dbReference type="InterPro" id="IPR008397">
    <property type="entry name" value="Alginate_lyase_dom"/>
</dbReference>
<dbReference type="InterPro" id="IPR008929">
    <property type="entry name" value="Chondroitin_lyas"/>
</dbReference>
<reference evidence="5 6" key="1">
    <citation type="journal article" date="2024" name="IMA Fungus">
        <title>IMA Genome - F19 : A genome assembly and annotation guide to empower mycologists, including annotated draft genome sequences of Ceratocystis pirilliformis, Diaporthe australafricana, Fusarium ophioides, Paecilomyces lecythidis, and Sporothrix stenoceras.</title>
        <authorList>
            <person name="Aylward J."/>
            <person name="Wilson A.M."/>
            <person name="Visagie C.M."/>
            <person name="Spraker J."/>
            <person name="Barnes I."/>
            <person name="Buitendag C."/>
            <person name="Ceriani C."/>
            <person name="Del Mar Angel L."/>
            <person name="du Plessis D."/>
            <person name="Fuchs T."/>
            <person name="Gasser K."/>
            <person name="Kramer D."/>
            <person name="Li W."/>
            <person name="Munsamy K."/>
            <person name="Piso A."/>
            <person name="Price J.L."/>
            <person name="Sonnekus B."/>
            <person name="Thomas C."/>
            <person name="van der Nest A."/>
            <person name="van Dijk A."/>
            <person name="van Heerden A."/>
            <person name="van Vuuren N."/>
            <person name="Yilmaz N."/>
            <person name="Duong T.A."/>
            <person name="van der Merwe N.A."/>
            <person name="Wingfield M.J."/>
            <person name="Wingfield B.D."/>
        </authorList>
    </citation>
    <scope>NUCLEOTIDE SEQUENCE [LARGE SCALE GENOMIC DNA]</scope>
    <source>
        <strain evidence="5 6">CMW 12675</strain>
    </source>
</reference>
<name>A0ABR3ZLP2_9PEZI</name>
<dbReference type="EMBL" id="JAWDJO010000010">
    <property type="protein sequence ID" value="KAL1900763.1"/>
    <property type="molecule type" value="Genomic_DNA"/>
</dbReference>
<evidence type="ECO:0000256" key="3">
    <source>
        <dbReference type="SAM" id="SignalP"/>
    </source>
</evidence>
<feature type="chain" id="PRO_5046738865" description="Alginate lyase domain-containing protein" evidence="3">
    <location>
        <begin position="26"/>
        <end position="391"/>
    </location>
</feature>
<keyword evidence="2" id="KW-0456">Lyase</keyword>
<protein>
    <recommendedName>
        <fullName evidence="4">Alginate lyase domain-containing protein</fullName>
    </recommendedName>
</protein>
<keyword evidence="1 3" id="KW-0732">Signal</keyword>
<keyword evidence="6" id="KW-1185">Reference proteome</keyword>
<dbReference type="Pfam" id="PF05426">
    <property type="entry name" value="Alginate_lyase"/>
    <property type="match status" value="1"/>
</dbReference>
<comment type="caution">
    <text evidence="5">The sequence shown here is derived from an EMBL/GenBank/DDBJ whole genome shotgun (WGS) entry which is preliminary data.</text>
</comment>
<feature type="signal peptide" evidence="3">
    <location>
        <begin position="1"/>
        <end position="25"/>
    </location>
</feature>
<evidence type="ECO:0000259" key="4">
    <source>
        <dbReference type="Pfam" id="PF05426"/>
    </source>
</evidence>
<evidence type="ECO:0000313" key="5">
    <source>
        <dbReference type="EMBL" id="KAL1900763.1"/>
    </source>
</evidence>
<organism evidence="5 6">
    <name type="scientific">Ceratocystis pirilliformis</name>
    <dbReference type="NCBI Taxonomy" id="259994"/>
    <lineage>
        <taxon>Eukaryota</taxon>
        <taxon>Fungi</taxon>
        <taxon>Dikarya</taxon>
        <taxon>Ascomycota</taxon>
        <taxon>Pezizomycotina</taxon>
        <taxon>Sordariomycetes</taxon>
        <taxon>Hypocreomycetidae</taxon>
        <taxon>Microascales</taxon>
        <taxon>Ceratocystidaceae</taxon>
        <taxon>Ceratocystis</taxon>
    </lineage>
</organism>
<dbReference type="SUPFAM" id="SSF48230">
    <property type="entry name" value="Chondroitin AC/alginate lyase"/>
    <property type="match status" value="1"/>
</dbReference>
<dbReference type="Proteomes" id="UP001583280">
    <property type="component" value="Unassembled WGS sequence"/>
</dbReference>
<evidence type="ECO:0000313" key="6">
    <source>
        <dbReference type="Proteomes" id="UP001583280"/>
    </source>
</evidence>
<feature type="domain" description="Alginate lyase" evidence="4">
    <location>
        <begin position="92"/>
        <end position="303"/>
    </location>
</feature>
<gene>
    <name evidence="5" type="ORF">Cpir12675_000777</name>
</gene>
<proteinExistence type="predicted"/>